<dbReference type="PANTHER" id="PTHR34298">
    <property type="entry name" value="SEGREGATION AND CONDENSATION PROTEIN B"/>
    <property type="match status" value="1"/>
</dbReference>
<comment type="function">
    <text evidence="5">Participates in chromosomal partition during cell division. May act via the formation of a condensin-like complex containing Smc and ScpA that pull DNA away from mid-cell into both cell halves.</text>
</comment>
<feature type="region of interest" description="Disordered" evidence="6">
    <location>
        <begin position="203"/>
        <end position="233"/>
    </location>
</feature>
<evidence type="ECO:0000256" key="3">
    <source>
        <dbReference type="ARBA" id="ARBA00022829"/>
    </source>
</evidence>
<keyword evidence="2 5" id="KW-0132">Cell division</keyword>
<evidence type="ECO:0000256" key="5">
    <source>
        <dbReference type="HAMAP-Rule" id="MF_01804"/>
    </source>
</evidence>
<sequence length="233" mass="26941">MISGLKPLYRREETRLEEQRLKPIIEGLLFAAGEDGLRVAEIAEVTETDKRTLRRILKEMAQEWTKQGRGIQIVEVAQVYQLTTLPEHREYFERLAKSPSRSQISRAALETLAVIAYRQPIIRAEVEEIRGVKSEKVIHYLKRKGLIREVGRAEGAGRPILYGTTREFLEYFGLRSLDQLPPADSIFEWAEWERERKELYERLGVDPPSEEEKLPDSDSEAKTCVAETSNREN</sequence>
<comment type="subcellular location">
    <subcellularLocation>
        <location evidence="5">Cytoplasm</location>
    </subcellularLocation>
    <text evidence="5">Associated with two foci at the outer edges of the nucleoid region in young cells, and at four foci within both cell halves in older cells.</text>
</comment>
<comment type="similarity">
    <text evidence="5">Belongs to the ScpB family.</text>
</comment>
<comment type="subunit">
    <text evidence="5">Homodimer. Homodimerization may be required to stabilize the binding of ScpA to the Smc head domains. Component of a cohesin-like complex composed of ScpA, ScpB and the Smc homodimer, in which ScpA and ScpB bind to the head domain of Smc. The presence of the three proteins is required for the association of the complex with DNA.</text>
</comment>
<accession>A0ABQ1G930</accession>
<dbReference type="InterPro" id="IPR036390">
    <property type="entry name" value="WH_DNA-bd_sf"/>
</dbReference>
<reference evidence="8" key="1">
    <citation type="journal article" date="2019" name="Int. J. Syst. Evol. Microbiol.">
        <title>The Global Catalogue of Microorganisms (GCM) 10K type strain sequencing project: providing services to taxonomists for standard genome sequencing and annotation.</title>
        <authorList>
            <consortium name="The Broad Institute Genomics Platform"/>
            <consortium name="The Broad Institute Genome Sequencing Center for Infectious Disease"/>
            <person name="Wu L."/>
            <person name="Ma J."/>
        </authorList>
    </citation>
    <scope>NUCLEOTIDE SEQUENCE [LARGE SCALE GENOMIC DNA]</scope>
    <source>
        <strain evidence="8">CGMCC 1.12404</strain>
    </source>
</reference>
<dbReference type="NCBIfam" id="TIGR00281">
    <property type="entry name" value="SMC-Scp complex subunit ScpB"/>
    <property type="match status" value="1"/>
</dbReference>
<name>A0ABQ1G930_9BACL</name>
<keyword evidence="8" id="KW-1185">Reference proteome</keyword>
<organism evidence="7 8">
    <name type="scientific">Kroppenstedtia guangzhouensis</name>
    <dbReference type="NCBI Taxonomy" id="1274356"/>
    <lineage>
        <taxon>Bacteria</taxon>
        <taxon>Bacillati</taxon>
        <taxon>Bacillota</taxon>
        <taxon>Bacilli</taxon>
        <taxon>Bacillales</taxon>
        <taxon>Thermoactinomycetaceae</taxon>
        <taxon>Kroppenstedtia</taxon>
    </lineage>
</organism>
<keyword evidence="1 5" id="KW-0963">Cytoplasm</keyword>
<dbReference type="InterPro" id="IPR036388">
    <property type="entry name" value="WH-like_DNA-bd_sf"/>
</dbReference>
<comment type="caution">
    <text evidence="7">The sequence shown here is derived from an EMBL/GenBank/DDBJ whole genome shotgun (WGS) entry which is preliminary data.</text>
</comment>
<evidence type="ECO:0000256" key="4">
    <source>
        <dbReference type="ARBA" id="ARBA00023306"/>
    </source>
</evidence>
<evidence type="ECO:0000256" key="1">
    <source>
        <dbReference type="ARBA" id="ARBA00022490"/>
    </source>
</evidence>
<evidence type="ECO:0000313" key="8">
    <source>
        <dbReference type="Proteomes" id="UP000617979"/>
    </source>
</evidence>
<evidence type="ECO:0000256" key="6">
    <source>
        <dbReference type="SAM" id="MobiDB-lite"/>
    </source>
</evidence>
<dbReference type="HAMAP" id="MF_01804">
    <property type="entry name" value="ScpB"/>
    <property type="match status" value="1"/>
</dbReference>
<dbReference type="RefSeq" id="WP_373284549.1">
    <property type="nucleotide sequence ID" value="NZ_BMEX01000003.1"/>
</dbReference>
<dbReference type="Pfam" id="PF04079">
    <property type="entry name" value="SMC_ScpB"/>
    <property type="match status" value="1"/>
</dbReference>
<dbReference type="PANTHER" id="PTHR34298:SF2">
    <property type="entry name" value="SEGREGATION AND CONDENSATION PROTEIN B"/>
    <property type="match status" value="1"/>
</dbReference>
<dbReference type="Gene3D" id="1.10.10.10">
    <property type="entry name" value="Winged helix-like DNA-binding domain superfamily/Winged helix DNA-binding domain"/>
    <property type="match status" value="2"/>
</dbReference>
<evidence type="ECO:0000256" key="2">
    <source>
        <dbReference type="ARBA" id="ARBA00022618"/>
    </source>
</evidence>
<keyword evidence="3 5" id="KW-0159">Chromosome partition</keyword>
<dbReference type="EMBL" id="BMEX01000003">
    <property type="protein sequence ID" value="GGA39114.1"/>
    <property type="molecule type" value="Genomic_DNA"/>
</dbReference>
<protein>
    <recommendedName>
        <fullName evidence="5">Segregation and condensation protein B</fullName>
    </recommendedName>
</protein>
<proteinExistence type="inferred from homology"/>
<gene>
    <name evidence="5" type="primary">scpB</name>
    <name evidence="7" type="ORF">GCM10007416_10110</name>
</gene>
<dbReference type="SUPFAM" id="SSF46785">
    <property type="entry name" value="Winged helix' DNA-binding domain"/>
    <property type="match status" value="2"/>
</dbReference>
<evidence type="ECO:0000313" key="7">
    <source>
        <dbReference type="EMBL" id="GGA39114.1"/>
    </source>
</evidence>
<dbReference type="Proteomes" id="UP000617979">
    <property type="component" value="Unassembled WGS sequence"/>
</dbReference>
<dbReference type="PIRSF" id="PIRSF019345">
    <property type="entry name" value="ScpB"/>
    <property type="match status" value="1"/>
</dbReference>
<dbReference type="InterPro" id="IPR005234">
    <property type="entry name" value="ScpB_csome_segregation"/>
</dbReference>
<feature type="compositionally biased region" description="Basic and acidic residues" evidence="6">
    <location>
        <begin position="203"/>
        <end position="221"/>
    </location>
</feature>
<keyword evidence="4 5" id="KW-0131">Cell cycle</keyword>